<keyword evidence="7" id="KW-1185">Reference proteome</keyword>
<evidence type="ECO:0000313" key="6">
    <source>
        <dbReference type="EMBL" id="KAK5636150.1"/>
    </source>
</evidence>
<proteinExistence type="predicted"/>
<dbReference type="GO" id="GO:0000978">
    <property type="term" value="F:RNA polymerase II cis-regulatory region sequence-specific DNA binding"/>
    <property type="evidence" value="ECO:0007669"/>
    <property type="project" value="TreeGrafter"/>
</dbReference>
<organism evidence="6 7">
    <name type="scientific">Xylaria bambusicola</name>
    <dbReference type="NCBI Taxonomy" id="326684"/>
    <lineage>
        <taxon>Eukaryota</taxon>
        <taxon>Fungi</taxon>
        <taxon>Dikarya</taxon>
        <taxon>Ascomycota</taxon>
        <taxon>Pezizomycotina</taxon>
        <taxon>Sordariomycetes</taxon>
        <taxon>Xylariomycetidae</taxon>
        <taxon>Xylariales</taxon>
        <taxon>Xylariaceae</taxon>
        <taxon>Xylaria</taxon>
    </lineage>
</organism>
<keyword evidence="3" id="KW-0539">Nucleus</keyword>
<dbReference type="InterPro" id="IPR009071">
    <property type="entry name" value="HMG_box_dom"/>
</dbReference>
<evidence type="ECO:0000256" key="4">
    <source>
        <dbReference type="SAM" id="MobiDB-lite"/>
    </source>
</evidence>
<evidence type="ECO:0000256" key="1">
    <source>
        <dbReference type="ARBA" id="ARBA00023125"/>
    </source>
</evidence>
<dbReference type="CDD" id="cd01389">
    <property type="entry name" value="HMG-box_ROX1-like"/>
    <property type="match status" value="1"/>
</dbReference>
<dbReference type="GO" id="GO:0005634">
    <property type="term" value="C:nucleus"/>
    <property type="evidence" value="ECO:0007669"/>
    <property type="project" value="UniProtKB-UniRule"/>
</dbReference>
<evidence type="ECO:0000256" key="2">
    <source>
        <dbReference type="ARBA" id="ARBA00023163"/>
    </source>
</evidence>
<gene>
    <name evidence="6" type="ORF">RRF57_011862</name>
</gene>
<keyword evidence="1 3" id="KW-0238">DNA-binding</keyword>
<dbReference type="Pfam" id="PF00505">
    <property type="entry name" value="HMG_box"/>
    <property type="match status" value="1"/>
</dbReference>
<dbReference type="Proteomes" id="UP001305414">
    <property type="component" value="Unassembled WGS sequence"/>
</dbReference>
<dbReference type="Gene3D" id="1.10.30.10">
    <property type="entry name" value="High mobility group box domain"/>
    <property type="match status" value="1"/>
</dbReference>
<dbReference type="GO" id="GO:0030154">
    <property type="term" value="P:cell differentiation"/>
    <property type="evidence" value="ECO:0007669"/>
    <property type="project" value="TreeGrafter"/>
</dbReference>
<keyword evidence="2" id="KW-0804">Transcription</keyword>
<evidence type="ECO:0000256" key="3">
    <source>
        <dbReference type="PROSITE-ProRule" id="PRU00267"/>
    </source>
</evidence>
<dbReference type="GO" id="GO:0001228">
    <property type="term" value="F:DNA-binding transcription activator activity, RNA polymerase II-specific"/>
    <property type="evidence" value="ECO:0007669"/>
    <property type="project" value="TreeGrafter"/>
</dbReference>
<dbReference type="SMART" id="SM00398">
    <property type="entry name" value="HMG"/>
    <property type="match status" value="1"/>
</dbReference>
<dbReference type="EMBL" id="JAWHQM010000063">
    <property type="protein sequence ID" value="KAK5636150.1"/>
    <property type="molecule type" value="Genomic_DNA"/>
</dbReference>
<feature type="region of interest" description="Disordered" evidence="4">
    <location>
        <begin position="143"/>
        <end position="184"/>
    </location>
</feature>
<dbReference type="PROSITE" id="PS50118">
    <property type="entry name" value="HMG_BOX_2"/>
    <property type="match status" value="1"/>
</dbReference>
<dbReference type="PANTHER" id="PTHR10270:SF161">
    <property type="entry name" value="SEX-DETERMINING REGION Y PROTEIN"/>
    <property type="match status" value="1"/>
</dbReference>
<feature type="DNA-binding region" description="HMG box" evidence="3">
    <location>
        <begin position="180"/>
        <end position="248"/>
    </location>
</feature>
<dbReference type="InterPro" id="IPR050140">
    <property type="entry name" value="SRY-related_HMG-box_TF-like"/>
</dbReference>
<feature type="compositionally biased region" description="Low complexity" evidence="4">
    <location>
        <begin position="152"/>
        <end position="167"/>
    </location>
</feature>
<evidence type="ECO:0000313" key="7">
    <source>
        <dbReference type="Proteomes" id="UP001305414"/>
    </source>
</evidence>
<dbReference type="AlphaFoldDB" id="A0AAN7UNJ6"/>
<dbReference type="SUPFAM" id="SSF47095">
    <property type="entry name" value="HMG-box"/>
    <property type="match status" value="1"/>
</dbReference>
<protein>
    <recommendedName>
        <fullName evidence="5">HMG box domain-containing protein</fullName>
    </recommendedName>
</protein>
<feature type="domain" description="HMG box" evidence="5">
    <location>
        <begin position="180"/>
        <end position="248"/>
    </location>
</feature>
<sequence length="257" mass="29087">MIGQLAPNELFILFDQCAMQFDPHTNCRTMKIPGLTFHALGEVGERYFTEQASKILGGPAEFFMDANNSDRFYLCIGAELVNHFGFAMGPVEGLKIQALYPPPPQPLMAVAPQYQPLTPESGYGSPVEAPQNPLWAMNQLNIDPNALGEPSPQVQNAVPVPAPAQAPEEPPRARKDKNRVKRPPNAWILFRQAQNRVVMQKNPGMHVSQVSKTISEMWQSLRGDDRKQWFKLAREKRAEHKRLYPDYQYPKPKEPEK</sequence>
<comment type="caution">
    <text evidence="6">The sequence shown here is derived from an EMBL/GenBank/DDBJ whole genome shotgun (WGS) entry which is preliminary data.</text>
</comment>
<evidence type="ECO:0000259" key="5">
    <source>
        <dbReference type="PROSITE" id="PS50118"/>
    </source>
</evidence>
<name>A0AAN7UNJ6_9PEZI</name>
<reference evidence="6 7" key="1">
    <citation type="submission" date="2023-10" db="EMBL/GenBank/DDBJ databases">
        <title>Draft genome sequence of Xylaria bambusicola isolate GMP-LS, the root and basal stem rot pathogen of sugarcane in Indonesia.</title>
        <authorList>
            <person name="Selvaraj P."/>
            <person name="Muralishankar V."/>
            <person name="Muruganantham S."/>
            <person name="Sp S."/>
            <person name="Haryani S."/>
            <person name="Lau K.J.X."/>
            <person name="Naqvi N.I."/>
        </authorList>
    </citation>
    <scope>NUCLEOTIDE SEQUENCE [LARGE SCALE GENOMIC DNA]</scope>
    <source>
        <strain evidence="6">GMP-LS</strain>
    </source>
</reference>
<dbReference type="PANTHER" id="PTHR10270">
    <property type="entry name" value="SOX TRANSCRIPTION FACTOR"/>
    <property type="match status" value="1"/>
</dbReference>
<accession>A0AAN7UNJ6</accession>
<dbReference type="InterPro" id="IPR036910">
    <property type="entry name" value="HMG_box_dom_sf"/>
</dbReference>